<feature type="domain" description="HTH OST-type" evidence="7">
    <location>
        <begin position="6"/>
        <end position="80"/>
    </location>
</feature>
<dbReference type="Pfam" id="PF12872">
    <property type="entry name" value="OST-HTH"/>
    <property type="match status" value="2"/>
</dbReference>
<sequence>MPNDKRREEVRKILLSCVLSRPGATKITVLDRDYYDAEGERIPWREFGYADIVEFLKSMPEDFAVEWCNGGHQVRGFPSEKTKHVSSLVSRQKSTSRKLYIAPKFRRPFVSRHTPQMQRMRIPADQLSTLVKHIKNNPNGVTQRSAWLMMQKLLPHSTFSIHDMQNQLRELSHSLYLDGNMIYPTPVKNEVFQEVKNYPQSSTFKPQNVPRSPAMGAVYVGGDEGSDFIDFSDEDNFVPVDYANSNYPKQPKTSERLAASFAWNANNEQNAMFNYNDDVEIDEYFAANNDADTKTAADYIDVASLISDRTKSRLDQLMREHPDGIWCADLPEKYLKAYNVHLNYNELGFTSVREYASYLPNIFYMTRANSTDDFILYSADKRPIPDQESASTEPIETRSNSREQYDERNTVRTQSGDDDDNAPIPADVPPTITQTFAPDDVMNYNDSVDQILVTDLQRDRKYLEVYIVEMFHPTFFWIHLRENKRRFDVFMDDLDTFYDNNKDKYTIPKIALKKGLNCACTYSNSWHRGIIKSVKPDFRVTVMFYDYGTLKTYAAEDVYYLHKEFSFLPAQAIPCGLYNVRPCVGDRWKRSVKEQMIDKINETLLALTIISVDPSNNSMMVILSDTSEEEDVHINDWLVNEKLARCGKMGDAVDMASLMKYVVNNMNQLPTYCYAEENLMSDSRCKSTSTDETPETVLLVSSEQTHQCRDGLEQRSMRPPPGFAPLDKKPSLSNVPTRSFNDIYSFGSTSNAKTSSHGNAEVTTNPFLSDQELVNDNVIPKDIAKQIFMANWSENVQSFVKCTEIVYDMLEHSPHILNRNIFENYMTLQHHLKKFLKMFEEALILDSDQSTSSASLNLAKETTDKVGSAQKINTPINSNAESFVNQKLAGMSNNSSNPFGDDRPSQNHTAFSASNGHTFTTNWHQSDGFSPRVQVPSPLTPASACSANYVSSAATANVFFPNSDQNSEIPISPAIKPVFPVISMNADVSNNNHNLSSFCNTANSEFANVFKETNPFRFSMTDNIQIPETQSEPMANSYDTHPASYLSVKNLQDHSLKMEALNINAGNNSFTAAEHVNGAESYTPRIVYEAGPVMYNTQKKQTDADVKQNACNSNFKNDRNVSLKRRYDDKELPSQSANDITTSYSKRDSSHIDEGYVTRLSTDYTLQNSQPIISGEAIYHQQNVNANERIVSAQAWKQVEIPERWVNSQLQNGVPLQNHNEKSTTSTSINFSSHKDWNCDNNRESVTRGMSGMADLSYIFQWNDKERATDIYKNYWNYLSYIENQKFTQYNNANSDFFFDISFVFQKIDSIKNVSFIFHTEGEGWMLTHEFVETFTNLKLCSRLIAMIEAMNIKVVFKEIHRSDYPVQFLQLDHYPINVPRDSDKRIVSINLISLQAALSLLHKLKIVTREEIDNAFKKREFINGSILPNMWTLIVVYRDLKRRIEQYATYGI</sequence>
<dbReference type="InterPro" id="IPR025605">
    <property type="entry name" value="OST-HTH/LOTUS_dom"/>
</dbReference>
<evidence type="ECO:0000259" key="7">
    <source>
        <dbReference type="PROSITE" id="PS51644"/>
    </source>
</evidence>
<feature type="region of interest" description="Disordered" evidence="5">
    <location>
        <begin position="1125"/>
        <end position="1148"/>
    </location>
</feature>
<dbReference type="Gene3D" id="3.30.420.610">
    <property type="entry name" value="LOTUS domain-like"/>
    <property type="match status" value="2"/>
</dbReference>
<accession>A0AAV2NBC7</accession>
<dbReference type="PROSITE" id="PS51644">
    <property type="entry name" value="HTH_OST"/>
    <property type="match status" value="2"/>
</dbReference>
<keyword evidence="3" id="KW-0677">Repeat</keyword>
<feature type="region of interest" description="Disordered" evidence="5">
    <location>
        <begin position="710"/>
        <end position="731"/>
    </location>
</feature>
<dbReference type="PANTHER" id="PTHR22948:SF76">
    <property type="entry name" value="FI20010P1-RELATED"/>
    <property type="match status" value="1"/>
</dbReference>
<evidence type="ECO:0000259" key="6">
    <source>
        <dbReference type="PROSITE" id="PS50304"/>
    </source>
</evidence>
<dbReference type="CDD" id="cd09972">
    <property type="entry name" value="LOTUS_TDRD_OSKAR"/>
    <property type="match status" value="1"/>
</dbReference>
<evidence type="ECO:0008006" key="10">
    <source>
        <dbReference type="Google" id="ProtNLM"/>
    </source>
</evidence>
<dbReference type="Gene3D" id="2.30.30.140">
    <property type="match status" value="1"/>
</dbReference>
<dbReference type="InterPro" id="IPR050621">
    <property type="entry name" value="Tudor_domain_containing"/>
</dbReference>
<feature type="domain" description="Tudor" evidence="6">
    <location>
        <begin position="511"/>
        <end position="568"/>
    </location>
</feature>
<evidence type="ECO:0000256" key="2">
    <source>
        <dbReference type="ARBA" id="ARBA00022490"/>
    </source>
</evidence>
<dbReference type="EMBL" id="OZ034835">
    <property type="protein sequence ID" value="CAL1676799.1"/>
    <property type="molecule type" value="Genomic_DNA"/>
</dbReference>
<evidence type="ECO:0000313" key="8">
    <source>
        <dbReference type="EMBL" id="CAL1676799.1"/>
    </source>
</evidence>
<comment type="subcellular location">
    <subcellularLocation>
        <location evidence="1">Cytoplasm</location>
    </subcellularLocation>
</comment>
<dbReference type="InterPro" id="IPR002999">
    <property type="entry name" value="Tudor"/>
</dbReference>
<reference evidence="8" key="1">
    <citation type="submission" date="2024-04" db="EMBL/GenBank/DDBJ databases">
        <authorList>
            <consortium name="Molecular Ecology Group"/>
        </authorList>
    </citation>
    <scope>NUCLEOTIDE SEQUENCE</scope>
</reference>
<dbReference type="InterPro" id="IPR035437">
    <property type="entry name" value="SNase_OB-fold_sf"/>
</dbReference>
<evidence type="ECO:0000256" key="4">
    <source>
        <dbReference type="ARBA" id="ARBA00022871"/>
    </source>
</evidence>
<feature type="compositionally biased region" description="Basic and acidic residues" evidence="5">
    <location>
        <begin position="395"/>
        <end position="410"/>
    </location>
</feature>
<feature type="region of interest" description="Disordered" evidence="5">
    <location>
        <begin position="385"/>
        <end position="430"/>
    </location>
</feature>
<dbReference type="GO" id="GO:0007283">
    <property type="term" value="P:spermatogenesis"/>
    <property type="evidence" value="ECO:0007669"/>
    <property type="project" value="UniProtKB-KW"/>
</dbReference>
<dbReference type="PANTHER" id="PTHR22948">
    <property type="entry name" value="TUDOR DOMAIN CONTAINING PROTEIN"/>
    <property type="match status" value="1"/>
</dbReference>
<dbReference type="SUPFAM" id="SSF63748">
    <property type="entry name" value="Tudor/PWWP/MBT"/>
    <property type="match status" value="1"/>
</dbReference>
<keyword evidence="9" id="KW-1185">Reference proteome</keyword>
<keyword evidence="4" id="KW-0744">Spermatogenesis</keyword>
<dbReference type="Pfam" id="PF00567">
    <property type="entry name" value="TUDOR"/>
    <property type="match status" value="1"/>
</dbReference>
<proteinExistence type="predicted"/>
<evidence type="ECO:0000256" key="3">
    <source>
        <dbReference type="ARBA" id="ARBA00022737"/>
    </source>
</evidence>
<dbReference type="GO" id="GO:0005737">
    <property type="term" value="C:cytoplasm"/>
    <property type="evidence" value="ECO:0007669"/>
    <property type="project" value="UniProtKB-SubCell"/>
</dbReference>
<gene>
    <name evidence="8" type="ORF">LPLAT_LOCUS2912</name>
</gene>
<evidence type="ECO:0000256" key="1">
    <source>
        <dbReference type="ARBA" id="ARBA00004496"/>
    </source>
</evidence>
<name>A0AAV2NBC7_9HYME</name>
<dbReference type="GO" id="GO:0030154">
    <property type="term" value="P:cell differentiation"/>
    <property type="evidence" value="ECO:0007669"/>
    <property type="project" value="UniProtKB-ARBA"/>
</dbReference>
<feature type="compositionally biased region" description="Polar residues" evidence="5">
    <location>
        <begin position="1133"/>
        <end position="1144"/>
    </location>
</feature>
<evidence type="ECO:0000256" key="5">
    <source>
        <dbReference type="SAM" id="MobiDB-lite"/>
    </source>
</evidence>
<feature type="domain" description="HTH OST-type" evidence="7">
    <location>
        <begin position="306"/>
        <end position="380"/>
    </location>
</feature>
<dbReference type="Gene3D" id="2.40.50.90">
    <property type="match status" value="1"/>
</dbReference>
<evidence type="ECO:0000313" key="9">
    <source>
        <dbReference type="Proteomes" id="UP001497644"/>
    </source>
</evidence>
<dbReference type="Proteomes" id="UP001497644">
    <property type="component" value="Chromosome 12"/>
</dbReference>
<dbReference type="PROSITE" id="PS50304">
    <property type="entry name" value="TUDOR"/>
    <property type="match status" value="1"/>
</dbReference>
<organism evidence="8 9">
    <name type="scientific">Lasius platythorax</name>
    <dbReference type="NCBI Taxonomy" id="488582"/>
    <lineage>
        <taxon>Eukaryota</taxon>
        <taxon>Metazoa</taxon>
        <taxon>Ecdysozoa</taxon>
        <taxon>Arthropoda</taxon>
        <taxon>Hexapoda</taxon>
        <taxon>Insecta</taxon>
        <taxon>Pterygota</taxon>
        <taxon>Neoptera</taxon>
        <taxon>Endopterygota</taxon>
        <taxon>Hymenoptera</taxon>
        <taxon>Apocrita</taxon>
        <taxon>Aculeata</taxon>
        <taxon>Formicoidea</taxon>
        <taxon>Formicidae</taxon>
        <taxon>Formicinae</taxon>
        <taxon>Lasius</taxon>
        <taxon>Lasius</taxon>
    </lineage>
</organism>
<keyword evidence="2" id="KW-0963">Cytoplasm</keyword>
<keyword evidence="4" id="KW-0221">Differentiation</keyword>
<dbReference type="InterPro" id="IPR041966">
    <property type="entry name" value="LOTUS-like"/>
</dbReference>
<protein>
    <recommendedName>
        <fullName evidence="10">Tudor domain-containing protein 5</fullName>
    </recommendedName>
</protein>